<name>A0ABN9P3C0_9MYCO</name>
<feature type="signal peptide" evidence="1">
    <location>
        <begin position="1"/>
        <end position="22"/>
    </location>
</feature>
<accession>A0ABN9P3C0</accession>
<evidence type="ECO:0008006" key="4">
    <source>
        <dbReference type="Google" id="ProtNLM"/>
    </source>
</evidence>
<evidence type="ECO:0000256" key="1">
    <source>
        <dbReference type="SAM" id="SignalP"/>
    </source>
</evidence>
<dbReference type="EMBL" id="OY726395">
    <property type="protein sequence ID" value="CAJ1586105.1"/>
    <property type="molecule type" value="Genomic_DNA"/>
</dbReference>
<reference evidence="2 3" key="1">
    <citation type="submission" date="2023-08" db="EMBL/GenBank/DDBJ databases">
        <authorList>
            <person name="Folkvardsen B D."/>
            <person name="Norman A."/>
        </authorList>
    </citation>
    <scope>NUCLEOTIDE SEQUENCE [LARGE SCALE GENOMIC DNA]</scope>
    <source>
        <strain evidence="2 3">Mu0050</strain>
    </source>
</reference>
<evidence type="ECO:0000313" key="3">
    <source>
        <dbReference type="Proteomes" id="UP001190466"/>
    </source>
</evidence>
<dbReference type="RefSeq" id="WP_316512141.1">
    <property type="nucleotide sequence ID" value="NZ_OY726395.1"/>
</dbReference>
<gene>
    <name evidence="2" type="ORF">MU0050_004087</name>
</gene>
<keyword evidence="1" id="KW-0732">Signal</keyword>
<sequence length="98" mass="10475">MRKSLQRAAVVAAAAFAPLAFTTVVTPAIGSADCAGGQWWNPVTNRCEAPLVPNCENGWWDPAANTCRPPVSTTPLACDNGWWWDPVANVCRAPLLPN</sequence>
<organism evidence="2 3">
    <name type="scientific">[Mycobacterium] wendilense</name>
    <dbReference type="NCBI Taxonomy" id="3064284"/>
    <lineage>
        <taxon>Bacteria</taxon>
        <taxon>Bacillati</taxon>
        <taxon>Actinomycetota</taxon>
        <taxon>Actinomycetes</taxon>
        <taxon>Mycobacteriales</taxon>
        <taxon>Mycobacteriaceae</taxon>
        <taxon>Mycolicibacter</taxon>
    </lineage>
</organism>
<dbReference type="Proteomes" id="UP001190466">
    <property type="component" value="Chromosome"/>
</dbReference>
<evidence type="ECO:0000313" key="2">
    <source>
        <dbReference type="EMBL" id="CAJ1586105.1"/>
    </source>
</evidence>
<proteinExistence type="predicted"/>
<protein>
    <recommendedName>
        <fullName evidence="4">Chitin-binding type-2 domain-containing protein</fullName>
    </recommendedName>
</protein>
<keyword evidence="3" id="KW-1185">Reference proteome</keyword>
<feature type="chain" id="PRO_5045783968" description="Chitin-binding type-2 domain-containing protein" evidence="1">
    <location>
        <begin position="23"/>
        <end position="98"/>
    </location>
</feature>